<keyword evidence="4 5" id="KW-0472">Membrane</keyword>
<comment type="caution">
    <text evidence="6">The sequence shown here is derived from an EMBL/GenBank/DDBJ whole genome shotgun (WGS) entry which is preliminary data.</text>
</comment>
<dbReference type="InterPro" id="IPR038770">
    <property type="entry name" value="Na+/solute_symporter_sf"/>
</dbReference>
<protein>
    <submittedName>
        <fullName evidence="6">Bile acid:sodium symporter family protein</fullName>
    </submittedName>
</protein>
<dbReference type="PANTHER" id="PTHR10361">
    <property type="entry name" value="SODIUM-BILE ACID COTRANSPORTER"/>
    <property type="match status" value="1"/>
</dbReference>
<feature type="transmembrane region" description="Helical" evidence="5">
    <location>
        <begin position="32"/>
        <end position="52"/>
    </location>
</feature>
<dbReference type="Gene3D" id="1.20.1530.20">
    <property type="match status" value="1"/>
</dbReference>
<dbReference type="OrthoDB" id="9806785at2"/>
<comment type="subcellular location">
    <subcellularLocation>
        <location evidence="1">Membrane</location>
        <topology evidence="1">Multi-pass membrane protein</topology>
    </subcellularLocation>
</comment>
<dbReference type="GO" id="GO:0016020">
    <property type="term" value="C:membrane"/>
    <property type="evidence" value="ECO:0007669"/>
    <property type="project" value="UniProtKB-SubCell"/>
</dbReference>
<gene>
    <name evidence="6" type="ORF">J057_11116</name>
</gene>
<reference evidence="6 7" key="1">
    <citation type="journal article" date="2013" name="Genome Announc.">
        <title>Genome Sequence of the Polycyclic Aromatic Hydrocarbon-Degrading Bacterium Strain Marinobacter nanhaiticus D15-8WT.</title>
        <authorList>
            <person name="Cui Z."/>
            <person name="Gao W."/>
            <person name="Li Q."/>
            <person name="Xu G."/>
            <person name="Zheng L."/>
        </authorList>
    </citation>
    <scope>NUCLEOTIDE SEQUENCE [LARGE SCALE GENOMIC DNA]</scope>
    <source>
        <strain evidence="6 7">D15-8W</strain>
    </source>
</reference>
<dbReference type="AlphaFoldDB" id="N6X486"/>
<name>N6X486_9GAMM</name>
<dbReference type="Pfam" id="PF01758">
    <property type="entry name" value="SBF"/>
    <property type="match status" value="1"/>
</dbReference>
<evidence type="ECO:0000313" key="6">
    <source>
        <dbReference type="EMBL" id="ENO15898.1"/>
    </source>
</evidence>
<dbReference type="InterPro" id="IPR004710">
    <property type="entry name" value="Bilac:Na_transpt"/>
</dbReference>
<dbReference type="InterPro" id="IPR002657">
    <property type="entry name" value="BilAc:Na_symport/Acr3"/>
</dbReference>
<dbReference type="PANTHER" id="PTHR10361:SF28">
    <property type="entry name" value="P3 PROTEIN-RELATED"/>
    <property type="match status" value="1"/>
</dbReference>
<feature type="transmembrane region" description="Helical" evidence="5">
    <location>
        <begin position="64"/>
        <end position="88"/>
    </location>
</feature>
<dbReference type="Proteomes" id="UP000013165">
    <property type="component" value="Unassembled WGS sequence"/>
</dbReference>
<feature type="transmembrane region" description="Helical" evidence="5">
    <location>
        <begin position="94"/>
        <end position="114"/>
    </location>
</feature>
<feature type="transmembrane region" description="Helical" evidence="5">
    <location>
        <begin position="155"/>
        <end position="179"/>
    </location>
</feature>
<evidence type="ECO:0000256" key="4">
    <source>
        <dbReference type="ARBA" id="ARBA00023136"/>
    </source>
</evidence>
<dbReference type="EMBL" id="APLQ01000011">
    <property type="protein sequence ID" value="ENO15898.1"/>
    <property type="molecule type" value="Genomic_DNA"/>
</dbReference>
<dbReference type="PATRIC" id="fig|626887.3.peg.2229"/>
<evidence type="ECO:0000313" key="7">
    <source>
        <dbReference type="Proteomes" id="UP000013165"/>
    </source>
</evidence>
<evidence type="ECO:0000256" key="5">
    <source>
        <dbReference type="SAM" id="Phobius"/>
    </source>
</evidence>
<keyword evidence="2 5" id="KW-0812">Transmembrane</keyword>
<dbReference type="RefSeq" id="WP_004580188.1">
    <property type="nucleotide sequence ID" value="NZ_AP028878.1"/>
</dbReference>
<accession>N6X486</accession>
<evidence type="ECO:0000256" key="1">
    <source>
        <dbReference type="ARBA" id="ARBA00004141"/>
    </source>
</evidence>
<feature type="transmembrane region" description="Helical" evidence="5">
    <location>
        <begin position="191"/>
        <end position="211"/>
    </location>
</feature>
<dbReference type="STRING" id="626887.J057_11116"/>
<evidence type="ECO:0000256" key="3">
    <source>
        <dbReference type="ARBA" id="ARBA00022989"/>
    </source>
</evidence>
<sequence>MPAFENINRLFPVWAILFAAIAAWQPAWFTGYASLIKLLLMIIMFAMGLTLSRHDFMGVLRAPLPVGVGVILQFTVMPLAALFVAWFLKLSPELTIGMVLVGATAGGTASNVITWLANGHVALSVSMTLTSTVISVAATPLLAQLLVGQTVDVPVMGMFMTIAQLVIGPIAAGVVIHHFLGRQIKQIEPALATLAMAAIVFIIAIVVALNADRLATLGPLVIVAVVLHNMIGLAGGYWIGRLLGFSQRVARTIAIEVGMQNSGLAVALANQFFTATTALPGALFSIWHNVSGSLLAGYWKRRPLPENESTGQADIAS</sequence>
<proteinExistence type="predicted"/>
<keyword evidence="7" id="KW-1185">Reference proteome</keyword>
<evidence type="ECO:0000256" key="2">
    <source>
        <dbReference type="ARBA" id="ARBA00022692"/>
    </source>
</evidence>
<dbReference type="HOGENOM" id="CLU_034788_1_1_6"/>
<keyword evidence="3 5" id="KW-1133">Transmembrane helix</keyword>
<dbReference type="eggNOG" id="COG0385">
    <property type="taxonomic scope" value="Bacteria"/>
</dbReference>
<organism evidence="6 7">
    <name type="scientific">Marinobacter nanhaiticus D15-8W</name>
    <dbReference type="NCBI Taxonomy" id="626887"/>
    <lineage>
        <taxon>Bacteria</taxon>
        <taxon>Pseudomonadati</taxon>
        <taxon>Pseudomonadota</taxon>
        <taxon>Gammaproteobacteria</taxon>
        <taxon>Pseudomonadales</taxon>
        <taxon>Marinobacteraceae</taxon>
        <taxon>Marinobacter</taxon>
    </lineage>
</organism>
<feature type="transmembrane region" description="Helical" evidence="5">
    <location>
        <begin position="217"/>
        <end position="239"/>
    </location>
</feature>
<feature type="transmembrane region" description="Helical" evidence="5">
    <location>
        <begin position="121"/>
        <end position="143"/>
    </location>
</feature>